<reference evidence="2" key="1">
    <citation type="submission" date="2017-04" db="EMBL/GenBank/DDBJ databases">
        <authorList>
            <person name="Varghese N."/>
            <person name="Submissions S."/>
        </authorList>
    </citation>
    <scope>NUCLEOTIDE SEQUENCE [LARGE SCALE GENOMIC DNA]</scope>
    <source>
        <strain evidence="2">DSM 19835</strain>
    </source>
</reference>
<evidence type="ECO:0000313" key="1">
    <source>
        <dbReference type="EMBL" id="SMG52677.1"/>
    </source>
</evidence>
<sequence length="47" mass="5635">MILFDIYKKMIFLSLQNYEIDKILLQASHQANLRNIDFSHYSNMVLT</sequence>
<proteinExistence type="predicted"/>
<name>A0A1X7LGL0_9FLAO</name>
<keyword evidence="2" id="KW-1185">Reference proteome</keyword>
<accession>A0A1X7LGL0</accession>
<gene>
    <name evidence="1" type="ORF">SAMN03080602_04274</name>
</gene>
<organism evidence="1 2">
    <name type="scientific">Arenibacter troitsensis</name>
    <dbReference type="NCBI Taxonomy" id="188872"/>
    <lineage>
        <taxon>Bacteria</taxon>
        <taxon>Pseudomonadati</taxon>
        <taxon>Bacteroidota</taxon>
        <taxon>Flavobacteriia</taxon>
        <taxon>Flavobacteriales</taxon>
        <taxon>Flavobacteriaceae</taxon>
        <taxon>Arenibacter</taxon>
    </lineage>
</organism>
<evidence type="ECO:0000313" key="2">
    <source>
        <dbReference type="Proteomes" id="UP000193420"/>
    </source>
</evidence>
<dbReference type="AlphaFoldDB" id="A0A1X7LGL0"/>
<dbReference type="Proteomes" id="UP000193420">
    <property type="component" value="Unassembled WGS sequence"/>
</dbReference>
<dbReference type="EMBL" id="FXAO01000015">
    <property type="protein sequence ID" value="SMG52677.1"/>
    <property type="molecule type" value="Genomic_DNA"/>
</dbReference>
<protein>
    <submittedName>
        <fullName evidence="1">Uncharacterized protein</fullName>
    </submittedName>
</protein>